<evidence type="ECO:0000313" key="4">
    <source>
        <dbReference type="EMBL" id="PWI23016.1"/>
    </source>
</evidence>
<dbReference type="PANTHER" id="PTHR42734">
    <property type="entry name" value="METAL TRANSPORT SYSTEM ATP-BINDING PROTEIN TM_0124-RELATED"/>
    <property type="match status" value="1"/>
</dbReference>
<sequence>MITINKLKIKEINTFVTLNIYEGITYISGKNGSGKTLFLDYISKIRKAKTKNISGNTNMIYMRQNFSFYNRIRVKEFIKFVYNLCEENYINFYSFLKRHHISIDIEKIKNTKMGMLSGGERKLIYILTILSLQRDWYILDEPFVNIDKETKKEIINLILQLKKENRNFILTNHDDLPYLLEHVDYVINFEEVKVHF</sequence>
<reference evidence="4 5" key="1">
    <citation type="submission" date="2018-05" db="EMBL/GenBank/DDBJ databases">
        <title>Kurthia sibirica genome sequence.</title>
        <authorList>
            <person name="Maclea K.S."/>
            <person name="Goen A.E."/>
        </authorList>
    </citation>
    <scope>NUCLEOTIDE SEQUENCE [LARGE SCALE GENOMIC DNA]</scope>
    <source>
        <strain evidence="4 5">ATCC 49154</strain>
    </source>
</reference>
<organism evidence="4 5">
    <name type="scientific">Kurthia sibirica</name>
    <dbReference type="NCBI Taxonomy" id="202750"/>
    <lineage>
        <taxon>Bacteria</taxon>
        <taxon>Bacillati</taxon>
        <taxon>Bacillota</taxon>
        <taxon>Bacilli</taxon>
        <taxon>Bacillales</taxon>
        <taxon>Caryophanaceae</taxon>
        <taxon>Kurthia</taxon>
    </lineage>
</organism>
<dbReference type="EMBL" id="QFVR01000043">
    <property type="protein sequence ID" value="PWI23016.1"/>
    <property type="molecule type" value="Genomic_DNA"/>
</dbReference>
<dbReference type="GO" id="GO:0005524">
    <property type="term" value="F:ATP binding"/>
    <property type="evidence" value="ECO:0007669"/>
    <property type="project" value="InterPro"/>
</dbReference>
<dbReference type="OrthoDB" id="2968466at2"/>
<comment type="similarity">
    <text evidence="1">Belongs to the ABC transporter superfamily.</text>
</comment>
<dbReference type="RefSeq" id="WP_109307476.1">
    <property type="nucleotide sequence ID" value="NZ_BJUF01000085.1"/>
</dbReference>
<accession>A0A2U3AEP5</accession>
<dbReference type="AlphaFoldDB" id="A0A2U3AEP5"/>
<evidence type="ECO:0000313" key="5">
    <source>
        <dbReference type="Proteomes" id="UP000245938"/>
    </source>
</evidence>
<dbReference type="PROSITE" id="PS50893">
    <property type="entry name" value="ABC_TRANSPORTER_2"/>
    <property type="match status" value="1"/>
</dbReference>
<dbReference type="Proteomes" id="UP000245938">
    <property type="component" value="Unassembled WGS sequence"/>
</dbReference>
<comment type="caution">
    <text evidence="4">The sequence shown here is derived from an EMBL/GenBank/DDBJ whole genome shotgun (WGS) entry which is preliminary data.</text>
</comment>
<dbReference type="PANTHER" id="PTHR42734:SF17">
    <property type="entry name" value="METAL TRANSPORT SYSTEM ATP-BINDING PROTEIN TM_0124-RELATED"/>
    <property type="match status" value="1"/>
</dbReference>
<dbReference type="Pfam" id="PF00005">
    <property type="entry name" value="ABC_tran"/>
    <property type="match status" value="1"/>
</dbReference>
<dbReference type="Gene3D" id="3.40.50.300">
    <property type="entry name" value="P-loop containing nucleotide triphosphate hydrolases"/>
    <property type="match status" value="1"/>
</dbReference>
<keyword evidence="2" id="KW-0813">Transport</keyword>
<dbReference type="InterPro" id="IPR050153">
    <property type="entry name" value="Metal_Ion_Import_ABC"/>
</dbReference>
<gene>
    <name evidence="4" type="ORF">DEX24_16505</name>
</gene>
<keyword evidence="5" id="KW-1185">Reference proteome</keyword>
<protein>
    <recommendedName>
        <fullName evidence="3">ABC transporter domain-containing protein</fullName>
    </recommendedName>
</protein>
<name>A0A2U3AEP5_9BACL</name>
<dbReference type="SUPFAM" id="SSF52540">
    <property type="entry name" value="P-loop containing nucleoside triphosphate hydrolases"/>
    <property type="match status" value="1"/>
</dbReference>
<dbReference type="GO" id="GO:0016887">
    <property type="term" value="F:ATP hydrolysis activity"/>
    <property type="evidence" value="ECO:0007669"/>
    <property type="project" value="InterPro"/>
</dbReference>
<dbReference type="InterPro" id="IPR027417">
    <property type="entry name" value="P-loop_NTPase"/>
</dbReference>
<feature type="domain" description="ABC transporter" evidence="3">
    <location>
        <begin position="7"/>
        <end position="196"/>
    </location>
</feature>
<proteinExistence type="inferred from homology"/>
<evidence type="ECO:0000256" key="2">
    <source>
        <dbReference type="ARBA" id="ARBA00022448"/>
    </source>
</evidence>
<evidence type="ECO:0000259" key="3">
    <source>
        <dbReference type="PROSITE" id="PS50893"/>
    </source>
</evidence>
<evidence type="ECO:0000256" key="1">
    <source>
        <dbReference type="ARBA" id="ARBA00005417"/>
    </source>
</evidence>
<dbReference type="InterPro" id="IPR003439">
    <property type="entry name" value="ABC_transporter-like_ATP-bd"/>
</dbReference>